<evidence type="ECO:0000313" key="7">
    <source>
        <dbReference type="Proteomes" id="UP000001208"/>
    </source>
</evidence>
<dbReference type="STRING" id="517418.Ctha_2239"/>
<comment type="similarity">
    <text evidence="1 4">Belongs to the N(4)/N(6)-methyltransferase family.</text>
</comment>
<evidence type="ECO:0000313" key="6">
    <source>
        <dbReference type="EMBL" id="ACF14690.1"/>
    </source>
</evidence>
<dbReference type="GO" id="GO:0005737">
    <property type="term" value="C:cytoplasm"/>
    <property type="evidence" value="ECO:0007669"/>
    <property type="project" value="TreeGrafter"/>
</dbReference>
<dbReference type="Gene3D" id="3.40.50.150">
    <property type="entry name" value="Vaccinia Virus protein VP39"/>
    <property type="match status" value="1"/>
</dbReference>
<dbReference type="REBASE" id="18464">
    <property type="entry name" value="M.CthGBORF2239P"/>
</dbReference>
<evidence type="ECO:0000256" key="4">
    <source>
        <dbReference type="RuleBase" id="RU362026"/>
    </source>
</evidence>
<dbReference type="AlphaFoldDB" id="B3QW36"/>
<dbReference type="GO" id="GO:0003677">
    <property type="term" value="F:DNA binding"/>
    <property type="evidence" value="ECO:0007669"/>
    <property type="project" value="InterPro"/>
</dbReference>
<keyword evidence="2 6" id="KW-0489">Methyltransferase</keyword>
<dbReference type="KEGG" id="cts:Ctha_2239"/>
<dbReference type="RefSeq" id="WP_012500773.1">
    <property type="nucleotide sequence ID" value="NC_011026.1"/>
</dbReference>
<dbReference type="SUPFAM" id="SSF53335">
    <property type="entry name" value="S-adenosyl-L-methionine-dependent methyltransferases"/>
    <property type="match status" value="1"/>
</dbReference>
<dbReference type="PROSITE" id="PS00092">
    <property type="entry name" value="N6_MTASE"/>
    <property type="match status" value="1"/>
</dbReference>
<dbReference type="InterPro" id="IPR001091">
    <property type="entry name" value="RM_Methyltransferase"/>
</dbReference>
<protein>
    <recommendedName>
        <fullName evidence="4">Methyltransferase</fullName>
        <ecNumber evidence="4">2.1.1.-</ecNumber>
    </recommendedName>
</protein>
<evidence type="ECO:0000256" key="1">
    <source>
        <dbReference type="ARBA" id="ARBA00006594"/>
    </source>
</evidence>
<sequence length="328" mass="37363">MKSEHYEIYNKSCYGLGELKDNSIDAMVTDPPYGISYQNNYWDKDLPDKKIWEDSVKVLKPGSFGLVFSSVRLMHRLMVALEDAGFLIKDVMFWSYLNGMPKSRDVALDIDKELGSESKVVGKYNYVQGYKKNGAENYYAENKKLKYEPTSELGVQYKGSGLGIKPAYEPVILIQKPLEKGLSVAKNIIKYGTGALNIENTRIPYAKGETKVGHNPHPKGRVAANIIRTEPFSDEYDKFFVIPKVRQKAEEFNDHPTLKPVELMHHLVKLVSFENQTVLDPFMGSGSTGVACLTLKRKFIGYELDERYYEICKKRIDAQKIINESLLF</sequence>
<gene>
    <name evidence="6" type="ordered locus">Ctha_2239</name>
</gene>
<dbReference type="InterPro" id="IPR002052">
    <property type="entry name" value="DNA_methylase_N6_adenine_CS"/>
</dbReference>
<dbReference type="GO" id="GO:0008170">
    <property type="term" value="F:N-methyltransferase activity"/>
    <property type="evidence" value="ECO:0007669"/>
    <property type="project" value="InterPro"/>
</dbReference>
<dbReference type="InterPro" id="IPR029063">
    <property type="entry name" value="SAM-dependent_MTases_sf"/>
</dbReference>
<dbReference type="eggNOG" id="COG1041">
    <property type="taxonomic scope" value="Bacteria"/>
</dbReference>
<evidence type="ECO:0000256" key="3">
    <source>
        <dbReference type="ARBA" id="ARBA00022679"/>
    </source>
</evidence>
<dbReference type="PANTHER" id="PTHR13370:SF3">
    <property type="entry name" value="TRNA (GUANINE(10)-N2)-METHYLTRANSFERASE HOMOLOG"/>
    <property type="match status" value="1"/>
</dbReference>
<evidence type="ECO:0000256" key="2">
    <source>
        <dbReference type="ARBA" id="ARBA00022603"/>
    </source>
</evidence>
<dbReference type="eggNOG" id="COG0863">
    <property type="taxonomic scope" value="Bacteria"/>
</dbReference>
<feature type="domain" description="DNA methylase N-4/N-6" evidence="5">
    <location>
        <begin position="24"/>
        <end position="314"/>
    </location>
</feature>
<name>B3QW36_CHLT3</name>
<organism evidence="6 7">
    <name type="scientific">Chloroherpeton thalassium (strain ATCC 35110 / GB-78)</name>
    <dbReference type="NCBI Taxonomy" id="517418"/>
    <lineage>
        <taxon>Bacteria</taxon>
        <taxon>Pseudomonadati</taxon>
        <taxon>Chlorobiota</taxon>
        <taxon>Chlorobiia</taxon>
        <taxon>Chlorobiales</taxon>
        <taxon>Chloroherpetonaceae</taxon>
        <taxon>Chloroherpeton</taxon>
    </lineage>
</organism>
<dbReference type="EC" id="2.1.1.-" evidence="4"/>
<dbReference type="Pfam" id="PF01555">
    <property type="entry name" value="N6_N4_Mtase"/>
    <property type="match status" value="1"/>
</dbReference>
<dbReference type="Proteomes" id="UP000001208">
    <property type="component" value="Chromosome"/>
</dbReference>
<dbReference type="GO" id="GO:0032259">
    <property type="term" value="P:methylation"/>
    <property type="evidence" value="ECO:0007669"/>
    <property type="project" value="UniProtKB-KW"/>
</dbReference>
<dbReference type="InterPro" id="IPR002941">
    <property type="entry name" value="DNA_methylase_N4/N6"/>
</dbReference>
<dbReference type="EMBL" id="CP001100">
    <property type="protein sequence ID" value="ACF14690.1"/>
    <property type="molecule type" value="Genomic_DNA"/>
</dbReference>
<accession>B3QW36</accession>
<keyword evidence="3" id="KW-0808">Transferase</keyword>
<dbReference type="PRINTS" id="PR00508">
    <property type="entry name" value="S21N4MTFRASE"/>
</dbReference>
<dbReference type="HOGENOM" id="CLU_024927_11_0_10"/>
<reference evidence="6 7" key="1">
    <citation type="submission" date="2008-06" db="EMBL/GenBank/DDBJ databases">
        <title>Complete sequence of Chloroherpeton thalassium ATCC 35110.</title>
        <authorList>
            <consortium name="US DOE Joint Genome Institute"/>
            <person name="Lucas S."/>
            <person name="Copeland A."/>
            <person name="Lapidus A."/>
            <person name="Glavina del Rio T."/>
            <person name="Dalin E."/>
            <person name="Tice H."/>
            <person name="Bruce D."/>
            <person name="Goodwin L."/>
            <person name="Pitluck S."/>
            <person name="Schmutz J."/>
            <person name="Larimer F."/>
            <person name="Land M."/>
            <person name="Hauser L."/>
            <person name="Kyrpides N."/>
            <person name="Mikhailova N."/>
            <person name="Liu Z."/>
            <person name="Li T."/>
            <person name="Zhao F."/>
            <person name="Overmann J."/>
            <person name="Bryant D.A."/>
            <person name="Richardson P."/>
        </authorList>
    </citation>
    <scope>NUCLEOTIDE SEQUENCE [LARGE SCALE GENOMIC DNA]</scope>
    <source>
        <strain evidence="7">ATCC 35110 / GB-78</strain>
    </source>
</reference>
<dbReference type="PANTHER" id="PTHR13370">
    <property type="entry name" value="RNA METHYLASE-RELATED"/>
    <property type="match status" value="1"/>
</dbReference>
<proteinExistence type="inferred from homology"/>
<keyword evidence="7" id="KW-1185">Reference proteome</keyword>
<evidence type="ECO:0000259" key="5">
    <source>
        <dbReference type="Pfam" id="PF01555"/>
    </source>
</evidence>